<dbReference type="GO" id="GO:0004674">
    <property type="term" value="F:protein serine/threonine kinase activity"/>
    <property type="evidence" value="ECO:0007669"/>
    <property type="project" value="UniProtKB-KW"/>
</dbReference>
<reference evidence="7" key="2">
    <citation type="submission" date="2025-09" db="UniProtKB">
        <authorList>
            <consortium name="Ensembl"/>
        </authorList>
    </citation>
    <scope>IDENTIFICATION</scope>
</reference>
<dbReference type="SMART" id="SM00133">
    <property type="entry name" value="S_TK_X"/>
    <property type="match status" value="1"/>
</dbReference>
<dbReference type="InterPro" id="IPR000961">
    <property type="entry name" value="AGC-kinase_C"/>
</dbReference>
<dbReference type="Pfam" id="PF00433">
    <property type="entry name" value="Pkinase_C"/>
    <property type="match status" value="1"/>
</dbReference>
<dbReference type="AlphaFoldDB" id="A0A8C0HE59"/>
<evidence type="ECO:0000256" key="4">
    <source>
        <dbReference type="ARBA" id="ARBA00022777"/>
    </source>
</evidence>
<evidence type="ECO:0000256" key="1">
    <source>
        <dbReference type="ARBA" id="ARBA00022527"/>
    </source>
</evidence>
<dbReference type="SUPFAM" id="SSF56112">
    <property type="entry name" value="Protein kinase-like (PK-like)"/>
    <property type="match status" value="1"/>
</dbReference>
<evidence type="ECO:0000313" key="7">
    <source>
        <dbReference type="Ensembl" id="ENSCABP00000022099.1"/>
    </source>
</evidence>
<evidence type="ECO:0000259" key="6">
    <source>
        <dbReference type="PROSITE" id="PS51285"/>
    </source>
</evidence>
<evidence type="ECO:0000256" key="5">
    <source>
        <dbReference type="ARBA" id="ARBA00022840"/>
    </source>
</evidence>
<keyword evidence="2" id="KW-0808">Transferase</keyword>
<organism evidence="7 8">
    <name type="scientific">Chelonoidis abingdonii</name>
    <name type="common">Abingdon island giant tortoise</name>
    <name type="synonym">Testudo abingdonii</name>
    <dbReference type="NCBI Taxonomy" id="106734"/>
    <lineage>
        <taxon>Eukaryota</taxon>
        <taxon>Metazoa</taxon>
        <taxon>Chordata</taxon>
        <taxon>Craniata</taxon>
        <taxon>Vertebrata</taxon>
        <taxon>Euteleostomi</taxon>
        <taxon>Archelosauria</taxon>
        <taxon>Testudinata</taxon>
        <taxon>Testudines</taxon>
        <taxon>Cryptodira</taxon>
        <taxon>Durocryptodira</taxon>
        <taxon>Testudinoidea</taxon>
        <taxon>Testudinidae</taxon>
        <taxon>Chelonoidis</taxon>
    </lineage>
</organism>
<dbReference type="Proteomes" id="UP000694404">
    <property type="component" value="Unplaced"/>
</dbReference>
<dbReference type="GeneTree" id="ENSGT00940000158220"/>
<feature type="domain" description="AGC-kinase C-terminal" evidence="6">
    <location>
        <begin position="21"/>
        <end position="89"/>
    </location>
</feature>
<keyword evidence="1" id="KW-0723">Serine/threonine-protein kinase</keyword>
<dbReference type="PROSITE" id="PS51285">
    <property type="entry name" value="AGC_KINASE_CTER"/>
    <property type="match status" value="1"/>
</dbReference>
<evidence type="ECO:0000256" key="2">
    <source>
        <dbReference type="ARBA" id="ARBA00022679"/>
    </source>
</evidence>
<dbReference type="InterPro" id="IPR017892">
    <property type="entry name" value="Pkinase_C"/>
</dbReference>
<dbReference type="PANTHER" id="PTHR24351">
    <property type="entry name" value="RIBOSOMAL PROTEIN S6 KINASE"/>
    <property type="match status" value="1"/>
</dbReference>
<keyword evidence="5" id="KW-0067">ATP-binding</keyword>
<evidence type="ECO:0000313" key="8">
    <source>
        <dbReference type="Proteomes" id="UP000694404"/>
    </source>
</evidence>
<evidence type="ECO:0000256" key="3">
    <source>
        <dbReference type="ARBA" id="ARBA00022741"/>
    </source>
</evidence>
<dbReference type="OMA" id="DWNALEN"/>
<accession>A0A8C0HE59</accession>
<dbReference type="Ensembl" id="ENSCABT00000024210.1">
    <property type="protein sequence ID" value="ENSCABP00000022099.1"/>
    <property type="gene ID" value="ENSCABG00000016279.1"/>
</dbReference>
<dbReference type="Gene3D" id="3.30.200.20">
    <property type="entry name" value="Phosphorylase Kinase, domain 1"/>
    <property type="match status" value="1"/>
</dbReference>
<dbReference type="Gene3D" id="1.10.510.10">
    <property type="entry name" value="Transferase(Phosphotransferase) domain 1"/>
    <property type="match status" value="1"/>
</dbReference>
<dbReference type="GO" id="GO:0005524">
    <property type="term" value="F:ATP binding"/>
    <property type="evidence" value="ECO:0007669"/>
    <property type="project" value="UniProtKB-KW"/>
</dbReference>
<name>A0A8C0HE59_CHEAB</name>
<dbReference type="InterPro" id="IPR011009">
    <property type="entry name" value="Kinase-like_dom_sf"/>
</dbReference>
<proteinExistence type="predicted"/>
<keyword evidence="8" id="KW-1185">Reference proteome</keyword>
<sequence>MRLGSLAQGGENTILRHPYFKGLDWDLLNQRQMEPPFRPRIKCSEDVSNFDPDFTKEEPVLTPIEEGILAMINQEEFRNFSYTDPELQP</sequence>
<keyword evidence="3" id="KW-0547">Nucleotide-binding</keyword>
<keyword evidence="4" id="KW-0418">Kinase</keyword>
<reference evidence="7" key="1">
    <citation type="submission" date="2025-08" db="UniProtKB">
        <authorList>
            <consortium name="Ensembl"/>
        </authorList>
    </citation>
    <scope>IDENTIFICATION</scope>
</reference>
<protein>
    <recommendedName>
        <fullName evidence="6">AGC-kinase C-terminal domain-containing protein</fullName>
    </recommendedName>
</protein>